<dbReference type="InterPro" id="IPR029063">
    <property type="entry name" value="SAM-dependent_MTases_sf"/>
</dbReference>
<dbReference type="PANTHER" id="PTHR11727:SF7">
    <property type="entry name" value="DIMETHYLADENOSINE TRANSFERASE-RELATED"/>
    <property type="match status" value="1"/>
</dbReference>
<dbReference type="PROSITE" id="PS01131">
    <property type="entry name" value="RRNA_A_DIMETH"/>
    <property type="match status" value="1"/>
</dbReference>
<evidence type="ECO:0000256" key="6">
    <source>
        <dbReference type="ARBA" id="ARBA00022884"/>
    </source>
</evidence>
<feature type="region of interest" description="Disordered" evidence="9">
    <location>
        <begin position="1"/>
        <end position="37"/>
    </location>
</feature>
<dbReference type="HAMAP" id="MF_00607">
    <property type="entry name" value="16SrRNA_methyltr_A"/>
    <property type="match status" value="1"/>
</dbReference>
<dbReference type="CDD" id="cd02440">
    <property type="entry name" value="AdoMet_MTases"/>
    <property type="match status" value="1"/>
</dbReference>
<dbReference type="NCBIfam" id="TIGR00755">
    <property type="entry name" value="ksgA"/>
    <property type="match status" value="1"/>
</dbReference>
<name>A0ABS8NNU8_9BACT</name>
<dbReference type="SUPFAM" id="SSF53335">
    <property type="entry name" value="S-adenosyl-L-methionine-dependent methyltransferases"/>
    <property type="match status" value="1"/>
</dbReference>
<keyword evidence="5 7" id="KW-0949">S-adenosyl-L-methionine</keyword>
<dbReference type="InterPro" id="IPR011530">
    <property type="entry name" value="rRNA_adenine_dimethylase"/>
</dbReference>
<evidence type="ECO:0000256" key="1">
    <source>
        <dbReference type="ARBA" id="ARBA00022490"/>
    </source>
</evidence>
<protein>
    <recommendedName>
        <fullName evidence="7">Ribosomal RNA small subunit methyltransferase A</fullName>
        <ecNumber evidence="7">2.1.1.182</ecNumber>
    </recommendedName>
    <alternativeName>
        <fullName evidence="7">16S rRNA (adenine(1518)-N(6)/adenine(1519)-N(6))-dimethyltransferase</fullName>
    </alternativeName>
    <alternativeName>
        <fullName evidence="7">16S rRNA dimethyladenosine transferase</fullName>
    </alternativeName>
    <alternativeName>
        <fullName evidence="7">16S rRNA dimethylase</fullName>
    </alternativeName>
    <alternativeName>
        <fullName evidence="7">S-adenosylmethionine-6-N', N'-adenosyl(rRNA) dimethyltransferase</fullName>
    </alternativeName>
</protein>
<feature type="domain" description="Ribosomal RNA adenine methylase transferase N-terminal" evidence="10">
    <location>
        <begin position="67"/>
        <end position="252"/>
    </location>
</feature>
<evidence type="ECO:0000256" key="8">
    <source>
        <dbReference type="PROSITE-ProRule" id="PRU01026"/>
    </source>
</evidence>
<dbReference type="RefSeq" id="WP_230276897.1">
    <property type="nucleotide sequence ID" value="NZ_JAJKFW010000064.1"/>
</dbReference>
<dbReference type="Gene3D" id="3.40.50.150">
    <property type="entry name" value="Vaccinia Virus protein VP39"/>
    <property type="match status" value="1"/>
</dbReference>
<comment type="similarity">
    <text evidence="7">Belongs to the class I-like SAM-binding methyltransferase superfamily. rRNA adenine N(6)-methyltransferase family. RsmA subfamily.</text>
</comment>
<keyword evidence="4 7" id="KW-0808">Transferase</keyword>
<comment type="subcellular location">
    <subcellularLocation>
        <location evidence="7">Cytoplasm</location>
    </subcellularLocation>
</comment>
<feature type="binding site" evidence="7 8">
    <location>
        <position position="167"/>
    </location>
    <ligand>
        <name>S-adenosyl-L-methionine</name>
        <dbReference type="ChEBI" id="CHEBI:59789"/>
    </ligand>
</feature>
<evidence type="ECO:0000256" key="7">
    <source>
        <dbReference type="HAMAP-Rule" id="MF_00607"/>
    </source>
</evidence>
<dbReference type="SMART" id="SM00650">
    <property type="entry name" value="rADc"/>
    <property type="match status" value="1"/>
</dbReference>
<evidence type="ECO:0000256" key="5">
    <source>
        <dbReference type="ARBA" id="ARBA00022691"/>
    </source>
</evidence>
<proteinExistence type="inferred from homology"/>
<keyword evidence="3 7" id="KW-0489">Methyltransferase</keyword>
<sequence length="334" mass="36836">MSDDNAPQPSVAPTRPPTKSASAKSAPPKPASRGARQTATYLSKRLTAAGLRPVSKYGQNFLIDLNLVELIARSADIGPHDIVLEIGTGVGSLTSIMAQQAGAILTVEIDQNLYQLASEELAPFPHVKMIQGDALKNKSTFRDDIMESIRDAKSRLPDDSKFMLVANLPYNVATPIVSNLLHQTPPPDRIVVTIQKELGERMVAGPGSKDYGALSVWVQATCKAEIVRILPPSVFWPRPKVESAIVRLDVDHERRSAIPDLNYFHQTVRALFFHRRKFLRSVTISAMKGRLDKPTIDEILSRLGHGETARTEELTLEQISELVEALRQAELNQL</sequence>
<dbReference type="InterPro" id="IPR020596">
    <property type="entry name" value="rRNA_Ade_Mease_Trfase_CS"/>
</dbReference>
<dbReference type="PROSITE" id="PS51689">
    <property type="entry name" value="SAM_RNA_A_N6_MT"/>
    <property type="match status" value="1"/>
</dbReference>
<dbReference type="Pfam" id="PF00398">
    <property type="entry name" value="RrnaAD"/>
    <property type="match status" value="1"/>
</dbReference>
<evidence type="ECO:0000313" key="12">
    <source>
        <dbReference type="Proteomes" id="UP001430306"/>
    </source>
</evidence>
<evidence type="ECO:0000256" key="4">
    <source>
        <dbReference type="ARBA" id="ARBA00022679"/>
    </source>
</evidence>
<comment type="catalytic activity">
    <reaction evidence="7">
        <text>adenosine(1518)/adenosine(1519) in 16S rRNA + 4 S-adenosyl-L-methionine = N(6)-dimethyladenosine(1518)/N(6)-dimethyladenosine(1519) in 16S rRNA + 4 S-adenosyl-L-homocysteine + 4 H(+)</text>
        <dbReference type="Rhea" id="RHEA:19609"/>
        <dbReference type="Rhea" id="RHEA-COMP:10232"/>
        <dbReference type="Rhea" id="RHEA-COMP:10233"/>
        <dbReference type="ChEBI" id="CHEBI:15378"/>
        <dbReference type="ChEBI" id="CHEBI:57856"/>
        <dbReference type="ChEBI" id="CHEBI:59789"/>
        <dbReference type="ChEBI" id="CHEBI:74411"/>
        <dbReference type="ChEBI" id="CHEBI:74493"/>
        <dbReference type="EC" id="2.1.1.182"/>
    </reaction>
</comment>
<dbReference type="InterPro" id="IPR023165">
    <property type="entry name" value="rRNA_Ade_diMease-like_C"/>
</dbReference>
<feature type="binding site" evidence="7 8">
    <location>
        <position position="60"/>
    </location>
    <ligand>
        <name>S-adenosyl-L-methionine</name>
        <dbReference type="ChEBI" id="CHEBI:59789"/>
    </ligand>
</feature>
<evidence type="ECO:0000256" key="9">
    <source>
        <dbReference type="SAM" id="MobiDB-lite"/>
    </source>
</evidence>
<dbReference type="PANTHER" id="PTHR11727">
    <property type="entry name" value="DIMETHYLADENOSINE TRANSFERASE"/>
    <property type="match status" value="1"/>
</dbReference>
<keyword evidence="2 7" id="KW-0698">rRNA processing</keyword>
<comment type="function">
    <text evidence="7">Specifically dimethylates two adjacent adenosines (A1518 and A1519) in the loop of a conserved hairpin near the 3'-end of 16S rRNA in the 30S particle. May play a critical role in biogenesis of 30S subunits.</text>
</comment>
<dbReference type="EMBL" id="JAJKFW010000064">
    <property type="protein sequence ID" value="MCC9645267.1"/>
    <property type="molecule type" value="Genomic_DNA"/>
</dbReference>
<feature type="compositionally biased region" description="Low complexity" evidence="9">
    <location>
        <begin position="17"/>
        <end position="26"/>
    </location>
</feature>
<keyword evidence="6 7" id="KW-0694">RNA-binding</keyword>
<keyword evidence="1 7" id="KW-0963">Cytoplasm</keyword>
<organism evidence="11 12">
    <name type="scientific">Rhodopirellula halodulae</name>
    <dbReference type="NCBI Taxonomy" id="2894198"/>
    <lineage>
        <taxon>Bacteria</taxon>
        <taxon>Pseudomonadati</taxon>
        <taxon>Planctomycetota</taxon>
        <taxon>Planctomycetia</taxon>
        <taxon>Pirellulales</taxon>
        <taxon>Pirellulaceae</taxon>
        <taxon>Rhodopirellula</taxon>
    </lineage>
</organism>
<reference evidence="11" key="1">
    <citation type="submission" date="2021-11" db="EMBL/GenBank/DDBJ databases">
        <title>Genome sequence.</title>
        <authorList>
            <person name="Sun Q."/>
        </authorList>
    </citation>
    <scope>NUCLEOTIDE SEQUENCE</scope>
    <source>
        <strain evidence="11">JC740</strain>
    </source>
</reference>
<feature type="binding site" evidence="7 8">
    <location>
        <position position="108"/>
    </location>
    <ligand>
        <name>S-adenosyl-L-methionine</name>
        <dbReference type="ChEBI" id="CHEBI:59789"/>
    </ligand>
</feature>
<feature type="binding site" evidence="7 8">
    <location>
        <position position="87"/>
    </location>
    <ligand>
        <name>S-adenosyl-L-methionine</name>
        <dbReference type="ChEBI" id="CHEBI:59789"/>
    </ligand>
</feature>
<gene>
    <name evidence="7 11" type="primary">rsmA</name>
    <name evidence="7" type="synonym">ksgA</name>
    <name evidence="11" type="ORF">LOC71_23560</name>
</gene>
<comment type="caution">
    <text evidence="11">The sequence shown here is derived from an EMBL/GenBank/DDBJ whole genome shotgun (WGS) entry which is preliminary data.</text>
</comment>
<evidence type="ECO:0000256" key="2">
    <source>
        <dbReference type="ARBA" id="ARBA00022552"/>
    </source>
</evidence>
<evidence type="ECO:0000313" key="11">
    <source>
        <dbReference type="EMBL" id="MCC9645267.1"/>
    </source>
</evidence>
<evidence type="ECO:0000256" key="3">
    <source>
        <dbReference type="ARBA" id="ARBA00022603"/>
    </source>
</evidence>
<dbReference type="EC" id="2.1.1.182" evidence="7"/>
<feature type="binding site" evidence="7 8">
    <location>
        <position position="133"/>
    </location>
    <ligand>
        <name>S-adenosyl-L-methionine</name>
        <dbReference type="ChEBI" id="CHEBI:59789"/>
    </ligand>
</feature>
<evidence type="ECO:0000259" key="10">
    <source>
        <dbReference type="SMART" id="SM00650"/>
    </source>
</evidence>
<dbReference type="Proteomes" id="UP001430306">
    <property type="component" value="Unassembled WGS sequence"/>
</dbReference>
<dbReference type="InterPro" id="IPR020598">
    <property type="entry name" value="rRNA_Ade_methylase_Trfase_N"/>
</dbReference>
<dbReference type="Gene3D" id="1.10.8.100">
    <property type="entry name" value="Ribosomal RNA adenine dimethylase-like, domain 2"/>
    <property type="match status" value="1"/>
</dbReference>
<feature type="binding site" evidence="7 8">
    <location>
        <position position="62"/>
    </location>
    <ligand>
        <name>S-adenosyl-L-methionine</name>
        <dbReference type="ChEBI" id="CHEBI:59789"/>
    </ligand>
</feature>
<keyword evidence="12" id="KW-1185">Reference proteome</keyword>
<dbReference type="GO" id="GO:0052908">
    <property type="term" value="F:16S rRNA (adenine(1518)-N(6)/adenine(1519)-N(6))-dimethyltransferase activity"/>
    <property type="evidence" value="ECO:0007669"/>
    <property type="project" value="UniProtKB-EC"/>
</dbReference>
<dbReference type="InterPro" id="IPR001737">
    <property type="entry name" value="KsgA/Erm"/>
</dbReference>
<accession>A0ABS8NNU8</accession>